<evidence type="ECO:0000313" key="1">
    <source>
        <dbReference type="EMBL" id="CAD7228362.1"/>
    </source>
</evidence>
<sequence>MRKLQFWIWLLVSVSVAGQNDDEITDVLFHSFWGTGRQSKEFKSEVEMPAHQHGNILTSSVRNLVATEAHKPDEAQFPSQQDELSDPDATCKDVQRRKNENLVQNASLVELPRKWQFLMKPVQQNHQRVKWHQLKPSGEREVNAISVELQNPPDSVKYKAHVDKQLEDKIKAALRLPVPARVPQQFASSERSTLQEKYRSWLTRTHDDLLHGHPLQHLSRKGEAVKKKRPEHEHEYNLIEEYDWNPILSVSNMLDPTVQNRQPVESKAALEEGDTETSDSEELSIFKIYFLTLSIVILICFYSIGFFWIAGVCMINFGNPFRQRIWSWVSDTYDIPGCSLTAEGFFWIAGVCMINFGNPFRQRIWSWVSDTYDIPGFEPERSGKSEGQSQMEFPLERQPRFLDDRHVLIMRKKGEDLTMHLIEKSEPSLM</sequence>
<organism evidence="1">
    <name type="scientific">Cyprideis torosa</name>
    <dbReference type="NCBI Taxonomy" id="163714"/>
    <lineage>
        <taxon>Eukaryota</taxon>
        <taxon>Metazoa</taxon>
        <taxon>Ecdysozoa</taxon>
        <taxon>Arthropoda</taxon>
        <taxon>Crustacea</taxon>
        <taxon>Oligostraca</taxon>
        <taxon>Ostracoda</taxon>
        <taxon>Podocopa</taxon>
        <taxon>Podocopida</taxon>
        <taxon>Cytherocopina</taxon>
        <taxon>Cytheroidea</taxon>
        <taxon>Cytherideidae</taxon>
        <taxon>Cyprideis</taxon>
    </lineage>
</organism>
<reference evidence="1" key="1">
    <citation type="submission" date="2020-11" db="EMBL/GenBank/DDBJ databases">
        <authorList>
            <person name="Tran Van P."/>
        </authorList>
    </citation>
    <scope>NUCLEOTIDE SEQUENCE</scope>
</reference>
<protein>
    <submittedName>
        <fullName evidence="1">Uncharacterized protein</fullName>
    </submittedName>
</protein>
<proteinExistence type="predicted"/>
<accession>A0A7R8WB34</accession>
<gene>
    <name evidence="1" type="ORF">CTOB1V02_LOCUS6248</name>
</gene>
<dbReference type="EMBL" id="OB661506">
    <property type="protein sequence ID" value="CAD7228362.1"/>
    <property type="molecule type" value="Genomic_DNA"/>
</dbReference>
<name>A0A7R8WB34_9CRUS</name>
<dbReference type="AlphaFoldDB" id="A0A7R8WB34"/>